<accession>B8BY42</accession>
<dbReference type="InterPro" id="IPR056866">
    <property type="entry name" value="Znf_WRKY19"/>
</dbReference>
<feature type="domain" description="WRKY19-like zinc finger" evidence="1">
    <location>
        <begin position="97"/>
        <end position="118"/>
    </location>
</feature>
<reference evidence="2 3" key="1">
    <citation type="journal article" date="2004" name="Science">
        <title>The genome of the diatom Thalassiosira pseudonana: ecology, evolution, and metabolism.</title>
        <authorList>
            <person name="Armbrust E.V."/>
            <person name="Berges J.A."/>
            <person name="Bowler C."/>
            <person name="Green B.R."/>
            <person name="Martinez D."/>
            <person name="Putnam N.H."/>
            <person name="Zhou S."/>
            <person name="Allen A.E."/>
            <person name="Apt K.E."/>
            <person name="Bechner M."/>
            <person name="Brzezinski M.A."/>
            <person name="Chaal B.K."/>
            <person name="Chiovitti A."/>
            <person name="Davis A.K."/>
            <person name="Demarest M.S."/>
            <person name="Detter J.C."/>
            <person name="Glavina T."/>
            <person name="Goodstein D."/>
            <person name="Hadi M.Z."/>
            <person name="Hellsten U."/>
            <person name="Hildebrand M."/>
            <person name="Jenkins B.D."/>
            <person name="Jurka J."/>
            <person name="Kapitonov V.V."/>
            <person name="Kroger N."/>
            <person name="Lau W.W."/>
            <person name="Lane T.W."/>
            <person name="Larimer F.W."/>
            <person name="Lippmeier J.C."/>
            <person name="Lucas S."/>
            <person name="Medina M."/>
            <person name="Montsant A."/>
            <person name="Obornik M."/>
            <person name="Parker M.S."/>
            <person name="Palenik B."/>
            <person name="Pazour G.J."/>
            <person name="Richardson P.M."/>
            <person name="Rynearson T.A."/>
            <person name="Saito M.A."/>
            <person name="Schwartz D.C."/>
            <person name="Thamatrakoln K."/>
            <person name="Valentin K."/>
            <person name="Vardi A."/>
            <person name="Wilkerson F.P."/>
            <person name="Rokhsar D.S."/>
        </authorList>
    </citation>
    <scope>NUCLEOTIDE SEQUENCE [LARGE SCALE GENOMIC DNA]</scope>
    <source>
        <strain evidence="2 3">CCMP1335</strain>
    </source>
</reference>
<organism evidence="2 3">
    <name type="scientific">Thalassiosira pseudonana</name>
    <name type="common">Marine diatom</name>
    <name type="synonym">Cyclotella nana</name>
    <dbReference type="NCBI Taxonomy" id="35128"/>
    <lineage>
        <taxon>Eukaryota</taxon>
        <taxon>Sar</taxon>
        <taxon>Stramenopiles</taxon>
        <taxon>Ochrophyta</taxon>
        <taxon>Bacillariophyta</taxon>
        <taxon>Coscinodiscophyceae</taxon>
        <taxon>Thalassiosirophycidae</taxon>
        <taxon>Thalassiosirales</taxon>
        <taxon>Thalassiosiraceae</taxon>
        <taxon>Thalassiosira</taxon>
    </lineage>
</organism>
<evidence type="ECO:0000313" key="2">
    <source>
        <dbReference type="EMBL" id="EED94312.1"/>
    </source>
</evidence>
<dbReference type="eggNOG" id="ENOG502T23I">
    <property type="taxonomic scope" value="Eukaryota"/>
</dbReference>
<dbReference type="PANTHER" id="PTHR31827:SF1">
    <property type="entry name" value="EMB|CAB89363.1"/>
    <property type="match status" value="1"/>
</dbReference>
<dbReference type="Pfam" id="PF24906">
    <property type="entry name" value="Zf_WRKY19"/>
    <property type="match status" value="1"/>
</dbReference>
<gene>
    <name evidence="2" type="ORF">THAPSDRAFT_3554</name>
</gene>
<dbReference type="STRING" id="35128.B8BY42"/>
<evidence type="ECO:0000313" key="3">
    <source>
        <dbReference type="Proteomes" id="UP000001449"/>
    </source>
</evidence>
<dbReference type="KEGG" id="tps:THAPSDRAFT_3554"/>
<dbReference type="GeneID" id="7451704"/>
<sequence>MDNMHDALPLLPPIGLNVDVNTAIALAVANNAVAKSSGRKSGAPHRRTCSVAGCKNGVVQGGLCVSHGAKRKTCRFPGCEKNSKSAGLCSKHGPARKKCEHEGCTNVAVRQGMCKSHGAGSRICGVDGCSKVAAINGMCKRHHVQVPDNGLPLISTTCSSVVNNYHLFEPPISLESTIPALGTMQKAWLIQNRNLALSQPQNPFVDAHAQNHQNMLLMNAANNNLGNGPYYPNSQSQLLTSFNHNMNVGQIIPPGFYGNNIQSSNLLSSSSNFGNGMMTSQTSNNNMGSLQSMMMLGPLRAQQPTHNNNDHQNNFLL</sequence>
<dbReference type="EMBL" id="CM000640">
    <property type="protein sequence ID" value="EED94312.1"/>
    <property type="molecule type" value="Genomic_DNA"/>
</dbReference>
<dbReference type="RefSeq" id="XP_002288876.1">
    <property type="nucleotide sequence ID" value="XM_002288840.1"/>
</dbReference>
<dbReference type="HOGENOM" id="CLU_878495_0_0_1"/>
<name>B8BY42_THAPS</name>
<dbReference type="PANTHER" id="PTHR31827">
    <property type="entry name" value="EMB|CAB89363.1"/>
    <property type="match status" value="1"/>
</dbReference>
<dbReference type="Proteomes" id="UP000001449">
    <property type="component" value="Chromosome 3"/>
</dbReference>
<proteinExistence type="predicted"/>
<protein>
    <recommendedName>
        <fullName evidence="1">WRKY19-like zinc finger domain-containing protein</fullName>
    </recommendedName>
</protein>
<keyword evidence="3" id="KW-1185">Reference proteome</keyword>
<dbReference type="PaxDb" id="35128-Thaps3554"/>
<dbReference type="InParanoid" id="B8BY42"/>
<evidence type="ECO:0000259" key="1">
    <source>
        <dbReference type="Pfam" id="PF24906"/>
    </source>
</evidence>
<dbReference type="AlphaFoldDB" id="B8BY42"/>
<reference evidence="2 3" key="2">
    <citation type="journal article" date="2008" name="Nature">
        <title>The Phaeodactylum genome reveals the evolutionary history of diatom genomes.</title>
        <authorList>
            <person name="Bowler C."/>
            <person name="Allen A.E."/>
            <person name="Badger J.H."/>
            <person name="Grimwood J."/>
            <person name="Jabbari K."/>
            <person name="Kuo A."/>
            <person name="Maheswari U."/>
            <person name="Martens C."/>
            <person name="Maumus F."/>
            <person name="Otillar R.P."/>
            <person name="Rayko E."/>
            <person name="Salamov A."/>
            <person name="Vandepoele K."/>
            <person name="Beszteri B."/>
            <person name="Gruber A."/>
            <person name="Heijde M."/>
            <person name="Katinka M."/>
            <person name="Mock T."/>
            <person name="Valentin K."/>
            <person name="Verret F."/>
            <person name="Berges J.A."/>
            <person name="Brownlee C."/>
            <person name="Cadoret J.P."/>
            <person name="Chiovitti A."/>
            <person name="Choi C.J."/>
            <person name="Coesel S."/>
            <person name="De Martino A."/>
            <person name="Detter J.C."/>
            <person name="Durkin C."/>
            <person name="Falciatore A."/>
            <person name="Fournet J."/>
            <person name="Haruta M."/>
            <person name="Huysman M.J."/>
            <person name="Jenkins B.D."/>
            <person name="Jiroutova K."/>
            <person name="Jorgensen R.E."/>
            <person name="Joubert Y."/>
            <person name="Kaplan A."/>
            <person name="Kroger N."/>
            <person name="Kroth P.G."/>
            <person name="La Roche J."/>
            <person name="Lindquist E."/>
            <person name="Lommer M."/>
            <person name="Martin-Jezequel V."/>
            <person name="Lopez P.J."/>
            <person name="Lucas S."/>
            <person name="Mangogna M."/>
            <person name="McGinnis K."/>
            <person name="Medlin L.K."/>
            <person name="Montsant A."/>
            <person name="Oudot-Le Secq M.P."/>
            <person name="Napoli C."/>
            <person name="Obornik M."/>
            <person name="Parker M.S."/>
            <person name="Petit J.L."/>
            <person name="Porcel B.M."/>
            <person name="Poulsen N."/>
            <person name="Robison M."/>
            <person name="Rychlewski L."/>
            <person name="Rynearson T.A."/>
            <person name="Schmutz J."/>
            <person name="Shapiro H."/>
            <person name="Siaut M."/>
            <person name="Stanley M."/>
            <person name="Sussman M.R."/>
            <person name="Taylor A.R."/>
            <person name="Vardi A."/>
            <person name="von Dassow P."/>
            <person name="Vyverman W."/>
            <person name="Willis A."/>
            <person name="Wyrwicz L.S."/>
            <person name="Rokhsar D.S."/>
            <person name="Weissenbach J."/>
            <person name="Armbrust E.V."/>
            <person name="Green B.R."/>
            <person name="Van de Peer Y."/>
            <person name="Grigoriev I.V."/>
        </authorList>
    </citation>
    <scope>NUCLEOTIDE SEQUENCE [LARGE SCALE GENOMIC DNA]</scope>
    <source>
        <strain evidence="2 3">CCMP1335</strain>
    </source>
</reference>